<dbReference type="InterPro" id="IPR005358">
    <property type="entry name" value="Puta_zinc/iron-chelating_dom"/>
</dbReference>
<protein>
    <submittedName>
        <fullName evidence="1">YkgJ family cysteine cluster protein</fullName>
    </submittedName>
</protein>
<accession>A0ABV2CQJ6</accession>
<dbReference type="RefSeq" id="WP_345923733.1">
    <property type="nucleotide sequence ID" value="NZ_JBDIVF010000001.1"/>
</dbReference>
<dbReference type="EMBL" id="JBEWLZ010000004">
    <property type="protein sequence ID" value="MET1490180.1"/>
    <property type="molecule type" value="Genomic_DNA"/>
</dbReference>
<sequence length="133" mass="14221">MTHPDTPNPCVSCGACCCSFRVSFYWAEADDAPGGHVPAALTEPLNLHLRAMRGTHPHPVRCIALTGRTGESVSCSIYPQRPGPCREFDAWLPDGRANPDCNRVRARIGLPALPDLAPAAEAPQETDYNGIGA</sequence>
<keyword evidence="2" id="KW-1185">Reference proteome</keyword>
<reference evidence="1 2" key="1">
    <citation type="submission" date="2024-07" db="EMBL/GenBank/DDBJ databases">
        <title>Uliginosibacterium paludis KCTC:42655.</title>
        <authorList>
            <person name="Kim M.K."/>
        </authorList>
    </citation>
    <scope>NUCLEOTIDE SEQUENCE [LARGE SCALE GENOMIC DNA]</scope>
    <source>
        <strain evidence="1 2">KCTC 42655</strain>
    </source>
</reference>
<gene>
    <name evidence="1" type="ORF">ABVT11_10100</name>
</gene>
<name>A0ABV2CQJ6_9RHOO</name>
<evidence type="ECO:0000313" key="1">
    <source>
        <dbReference type="EMBL" id="MET1490180.1"/>
    </source>
</evidence>
<organism evidence="1 2">
    <name type="scientific">Uliginosibacterium paludis</name>
    <dbReference type="NCBI Taxonomy" id="1615952"/>
    <lineage>
        <taxon>Bacteria</taxon>
        <taxon>Pseudomonadati</taxon>
        <taxon>Pseudomonadota</taxon>
        <taxon>Betaproteobacteria</taxon>
        <taxon>Rhodocyclales</taxon>
        <taxon>Zoogloeaceae</taxon>
        <taxon>Uliginosibacterium</taxon>
    </lineage>
</organism>
<comment type="caution">
    <text evidence="1">The sequence shown here is derived from an EMBL/GenBank/DDBJ whole genome shotgun (WGS) entry which is preliminary data.</text>
</comment>
<proteinExistence type="predicted"/>
<dbReference type="Proteomes" id="UP001548590">
    <property type="component" value="Unassembled WGS sequence"/>
</dbReference>
<evidence type="ECO:0000313" key="2">
    <source>
        <dbReference type="Proteomes" id="UP001548590"/>
    </source>
</evidence>
<dbReference type="Pfam" id="PF03692">
    <property type="entry name" value="CxxCxxCC"/>
    <property type="match status" value="1"/>
</dbReference>